<dbReference type="GO" id="GO:0044281">
    <property type="term" value="P:small molecule metabolic process"/>
    <property type="evidence" value="ECO:0007669"/>
    <property type="project" value="UniProtKB-ARBA"/>
</dbReference>
<feature type="active site" description="Proton donor/acceptor" evidence="5">
    <location>
        <position position="143"/>
    </location>
</feature>
<dbReference type="PRINTS" id="PR00146">
    <property type="entry name" value="DHPICSNTHASE"/>
</dbReference>
<evidence type="ECO:0000256" key="4">
    <source>
        <dbReference type="PIRNR" id="PIRNR001365"/>
    </source>
</evidence>
<dbReference type="Gene3D" id="3.20.20.70">
    <property type="entry name" value="Aldolase class I"/>
    <property type="match status" value="1"/>
</dbReference>
<dbReference type="SMART" id="SM01130">
    <property type="entry name" value="DHDPS"/>
    <property type="match status" value="1"/>
</dbReference>
<dbReference type="CDD" id="cd00408">
    <property type="entry name" value="DHDPS-like"/>
    <property type="match status" value="1"/>
</dbReference>
<dbReference type="AlphaFoldDB" id="A0A7H0H3Z5"/>
<evidence type="ECO:0000313" key="8">
    <source>
        <dbReference type="Proteomes" id="UP000516117"/>
    </source>
</evidence>
<dbReference type="KEGG" id="tdf:H9L22_13610"/>
<dbReference type="PANTHER" id="PTHR12128:SF66">
    <property type="entry name" value="4-HYDROXY-2-OXOGLUTARATE ALDOLASE, MITOCHONDRIAL"/>
    <property type="match status" value="1"/>
</dbReference>
<feature type="binding site" evidence="6">
    <location>
        <position position="216"/>
    </location>
    <ligand>
        <name>pyruvate</name>
        <dbReference type="ChEBI" id="CHEBI:15361"/>
    </ligand>
</feature>
<dbReference type="PROSITE" id="PS00666">
    <property type="entry name" value="DHDPS_2"/>
    <property type="match status" value="1"/>
</dbReference>
<dbReference type="EMBL" id="CP060789">
    <property type="protein sequence ID" value="QNP55261.1"/>
    <property type="molecule type" value="Genomic_DNA"/>
</dbReference>
<dbReference type="InterPro" id="IPR002220">
    <property type="entry name" value="DapA-like"/>
</dbReference>
<evidence type="ECO:0000313" key="7">
    <source>
        <dbReference type="EMBL" id="QNP55261.1"/>
    </source>
</evidence>
<dbReference type="Pfam" id="PF00701">
    <property type="entry name" value="DHDPS"/>
    <property type="match status" value="1"/>
</dbReference>
<evidence type="ECO:0000256" key="1">
    <source>
        <dbReference type="ARBA" id="ARBA00007592"/>
    </source>
</evidence>
<proteinExistence type="inferred from homology"/>
<keyword evidence="2 4" id="KW-0456">Lyase</keyword>
<sequence>MPSDWNKRVTDLLTGVIPPLVTPFDANGDVHTDDLRSLCGSLADGGVHGLFALGSSGEVGFLSDAMRDTALATIVEASQGLPVLAGCIDTSATRVLDHARRAADIGAGYAIVTAPFYAKTCTADIEAHFRWIAERSPLPVVAYDIPVAVHSKLDSDMLVRLALDGVIAAVKDSSGDQGAMRRLIRLNKAAGSPLRVFTGTEVVVDANLLMGVDGVVPGLGNVAPAGYVQLYDAARRGDWATAVTWQDRLEEFFDIVYADPDLVGPAQAIGGFKAAMTRRGVLSSWRTCAPQRPLSTEAVAKINELTDSYVTWEAGQLGRPATAHIETKEF</sequence>
<dbReference type="InterPro" id="IPR013785">
    <property type="entry name" value="Aldolase_TIM"/>
</dbReference>
<keyword evidence="8" id="KW-1185">Reference proteome</keyword>
<dbReference type="PANTHER" id="PTHR12128">
    <property type="entry name" value="DIHYDRODIPICOLINATE SYNTHASE"/>
    <property type="match status" value="1"/>
</dbReference>
<dbReference type="PIRSF" id="PIRSF001365">
    <property type="entry name" value="DHDPS"/>
    <property type="match status" value="1"/>
</dbReference>
<gene>
    <name evidence="7" type="ORF">H9L22_13610</name>
</gene>
<reference evidence="7 8" key="1">
    <citation type="submission" date="2020-08" db="EMBL/GenBank/DDBJ databases">
        <title>Genome sequence of Tessaracoccus defluvii JCM 17540T.</title>
        <authorList>
            <person name="Hyun D.-W."/>
            <person name="Bae J.-W."/>
        </authorList>
    </citation>
    <scope>NUCLEOTIDE SEQUENCE [LARGE SCALE GENOMIC DNA]</scope>
    <source>
        <strain evidence="7 8">JCM 17540</strain>
    </source>
</reference>
<organism evidence="7 8">
    <name type="scientific">Tessaracoccus defluvii</name>
    <dbReference type="NCBI Taxonomy" id="1285901"/>
    <lineage>
        <taxon>Bacteria</taxon>
        <taxon>Bacillati</taxon>
        <taxon>Actinomycetota</taxon>
        <taxon>Actinomycetes</taxon>
        <taxon>Propionibacteriales</taxon>
        <taxon>Propionibacteriaceae</taxon>
        <taxon>Tessaracoccus</taxon>
    </lineage>
</organism>
<comment type="similarity">
    <text evidence="1 4">Belongs to the DapA family.</text>
</comment>
<dbReference type="SUPFAM" id="SSF51569">
    <property type="entry name" value="Aldolase"/>
    <property type="match status" value="1"/>
</dbReference>
<evidence type="ECO:0000256" key="2">
    <source>
        <dbReference type="ARBA" id="ARBA00023239"/>
    </source>
</evidence>
<evidence type="ECO:0000256" key="5">
    <source>
        <dbReference type="PIRSR" id="PIRSR001365-1"/>
    </source>
</evidence>
<dbReference type="InterPro" id="IPR020625">
    <property type="entry name" value="Schiff_base-form_aldolases_AS"/>
</dbReference>
<dbReference type="GO" id="GO:0008840">
    <property type="term" value="F:4-hydroxy-tetrahydrodipicolinate synthase activity"/>
    <property type="evidence" value="ECO:0007669"/>
    <property type="project" value="TreeGrafter"/>
</dbReference>
<evidence type="ECO:0000256" key="3">
    <source>
        <dbReference type="ARBA" id="ARBA00023270"/>
    </source>
</evidence>
<keyword evidence="3" id="KW-0704">Schiff base</keyword>
<feature type="active site" description="Schiff-base intermediate with substrate" evidence="5">
    <location>
        <position position="171"/>
    </location>
</feature>
<name>A0A7H0H3Z5_9ACTN</name>
<protein>
    <submittedName>
        <fullName evidence="7">Dihydrodipicolinate synthase family protein</fullName>
    </submittedName>
</protein>
<dbReference type="Proteomes" id="UP000516117">
    <property type="component" value="Chromosome"/>
</dbReference>
<accession>A0A7H0H3Z5</accession>
<evidence type="ECO:0000256" key="6">
    <source>
        <dbReference type="PIRSR" id="PIRSR001365-2"/>
    </source>
</evidence>